<reference evidence="1 2" key="1">
    <citation type="submission" date="2020-02" db="EMBL/GenBank/DDBJ databases">
        <title>Draft genome sequence of Haematococcus lacustris strain NIES-144.</title>
        <authorList>
            <person name="Morimoto D."/>
            <person name="Nakagawa S."/>
            <person name="Yoshida T."/>
            <person name="Sawayama S."/>
        </authorList>
    </citation>
    <scope>NUCLEOTIDE SEQUENCE [LARGE SCALE GENOMIC DNA]</scope>
    <source>
        <strain evidence="1 2">NIES-144</strain>
    </source>
</reference>
<dbReference type="AlphaFoldDB" id="A0A699ZV19"/>
<comment type="caution">
    <text evidence="1">The sequence shown here is derived from an EMBL/GenBank/DDBJ whole genome shotgun (WGS) entry which is preliminary data.</text>
</comment>
<evidence type="ECO:0000313" key="1">
    <source>
        <dbReference type="EMBL" id="GFH23459.1"/>
    </source>
</evidence>
<evidence type="ECO:0000313" key="2">
    <source>
        <dbReference type="Proteomes" id="UP000485058"/>
    </source>
</evidence>
<dbReference type="Proteomes" id="UP000485058">
    <property type="component" value="Unassembled WGS sequence"/>
</dbReference>
<organism evidence="1 2">
    <name type="scientific">Haematococcus lacustris</name>
    <name type="common">Green alga</name>
    <name type="synonym">Haematococcus pluvialis</name>
    <dbReference type="NCBI Taxonomy" id="44745"/>
    <lineage>
        <taxon>Eukaryota</taxon>
        <taxon>Viridiplantae</taxon>
        <taxon>Chlorophyta</taxon>
        <taxon>core chlorophytes</taxon>
        <taxon>Chlorophyceae</taxon>
        <taxon>CS clade</taxon>
        <taxon>Chlamydomonadales</taxon>
        <taxon>Haematococcaceae</taxon>
        <taxon>Haematococcus</taxon>
    </lineage>
</organism>
<name>A0A699ZV19_HAELA</name>
<feature type="non-terminal residue" evidence="1">
    <location>
        <position position="1"/>
    </location>
</feature>
<accession>A0A699ZV19</accession>
<sequence>MGALALTSRMSDFLAQHRFLCARQQVLAEE</sequence>
<gene>
    <name evidence="1" type="ORF">HaLaN_21074</name>
</gene>
<keyword evidence="2" id="KW-1185">Reference proteome</keyword>
<feature type="non-terminal residue" evidence="1">
    <location>
        <position position="30"/>
    </location>
</feature>
<protein>
    <submittedName>
        <fullName evidence="1">Uncharacterized protein</fullName>
    </submittedName>
</protein>
<proteinExistence type="predicted"/>
<dbReference type="EMBL" id="BLLF01002278">
    <property type="protein sequence ID" value="GFH23459.1"/>
    <property type="molecule type" value="Genomic_DNA"/>
</dbReference>